<evidence type="ECO:0000259" key="5">
    <source>
        <dbReference type="SMART" id="SM01228"/>
    </source>
</evidence>
<dbReference type="AlphaFoldDB" id="A0A8B8FZ77"/>
<proteinExistence type="inferred from homology"/>
<dbReference type="GO" id="GO:0070899">
    <property type="term" value="P:mitochondrial tRNA wobble uridine modification"/>
    <property type="evidence" value="ECO:0007669"/>
    <property type="project" value="UniProtKB-ARBA"/>
</dbReference>
<name>A0A8B8FZ77_9HEMI</name>
<dbReference type="Gene3D" id="3.50.50.60">
    <property type="entry name" value="FAD/NAD(P)-binding domain"/>
    <property type="match status" value="2"/>
</dbReference>
<dbReference type="InterPro" id="IPR049312">
    <property type="entry name" value="GIDA_C_N"/>
</dbReference>
<dbReference type="InterPro" id="IPR044920">
    <property type="entry name" value="MnmG_C_subdom_sf"/>
</dbReference>
<dbReference type="InterPro" id="IPR020595">
    <property type="entry name" value="MnmG-rel_CS"/>
</dbReference>
<dbReference type="Proteomes" id="UP000694846">
    <property type="component" value="Unplaced"/>
</dbReference>
<dbReference type="Pfam" id="PF01134">
    <property type="entry name" value="GIDA"/>
    <property type="match status" value="1"/>
</dbReference>
<dbReference type="InterPro" id="IPR002218">
    <property type="entry name" value="MnmG-rel"/>
</dbReference>
<keyword evidence="3" id="KW-0285">Flavoprotein</keyword>
<keyword evidence="6" id="KW-1185">Reference proteome</keyword>
<evidence type="ECO:0000313" key="7">
    <source>
        <dbReference type="RefSeq" id="XP_025416274.1"/>
    </source>
</evidence>
<dbReference type="InterPro" id="IPR036188">
    <property type="entry name" value="FAD/NAD-bd_sf"/>
</dbReference>
<evidence type="ECO:0000256" key="2">
    <source>
        <dbReference type="ARBA" id="ARBA00007653"/>
    </source>
</evidence>
<dbReference type="GO" id="GO:0005829">
    <property type="term" value="C:cytosol"/>
    <property type="evidence" value="ECO:0007669"/>
    <property type="project" value="TreeGrafter"/>
</dbReference>
<dbReference type="OrthoDB" id="3329at2759"/>
<dbReference type="Pfam" id="PF13932">
    <property type="entry name" value="SAM_GIDA_C"/>
    <property type="match status" value="1"/>
</dbReference>
<gene>
    <name evidence="7" type="primary">LOC112687649</name>
</gene>
<dbReference type="SMART" id="SM01228">
    <property type="entry name" value="GIDA_assoc_3"/>
    <property type="match status" value="1"/>
</dbReference>
<dbReference type="PROSITE" id="PS01281">
    <property type="entry name" value="GIDA_2"/>
    <property type="match status" value="1"/>
</dbReference>
<dbReference type="GO" id="GO:0030488">
    <property type="term" value="P:tRNA methylation"/>
    <property type="evidence" value="ECO:0007669"/>
    <property type="project" value="TreeGrafter"/>
</dbReference>
<dbReference type="PANTHER" id="PTHR11806:SF0">
    <property type="entry name" value="PROTEIN MTO1 HOMOLOG, MITOCHONDRIAL"/>
    <property type="match status" value="1"/>
</dbReference>
<dbReference type="InterPro" id="IPR047001">
    <property type="entry name" value="MnmG_C_subdom"/>
</dbReference>
<dbReference type="NCBIfam" id="TIGR00136">
    <property type="entry name" value="mnmG_gidA"/>
    <property type="match status" value="1"/>
</dbReference>
<dbReference type="GO" id="GO:0005739">
    <property type="term" value="C:mitochondrion"/>
    <property type="evidence" value="ECO:0007669"/>
    <property type="project" value="GOC"/>
</dbReference>
<sequence>MMFVTSIRHLKPVLLTRSLASNKHYCDCSRQYDVIIVGGGHAGTEACSAASRMGASTLLVTHKKSSVGEMSCNPSFGGIGKGHLMREIDALDGLCAKICDLSGVHYKVLNRRKGPAVWGLRAQIDRQLYKKHMQEELFKNTPNLKVIEGSVNNILLDNNNQCTGVLLENGTILKTKCIVLTTGTFLNGEMYSGMTTRPGGRINSRSSIELANTLKKLGFTTGRMKTGTPPRIEKQSVNFTNLNYQPGDNKPTPFSFMNDSVWLKPEDQIQTYLTYTNSKVHQIVIDNLNINRHIKEEVKGPRYCPSLESKSLKFRDRNHQIWLEVEGLDSDIIYPNGLSCTLPEDLQVKMIRSIEGLENANIIQYGYGVEYDYVDPRELYPTLETKKVGKLFFAGQINGTTGYEEAAAQGILAGINAGASALNKNSLTLSRTEAYIGVLVDDLTTQGTDEPYRMFTSRAEFRLHLRPDNADIRLTHKGYNIGCVSKKRYDQTSKICSDLEDGIKLLNSVSQSMYKWKKLLGLKTSKNPDFKTAFEILSLSTDGITVEQLEMILPDKFGGKFENKRLNERLKIEAIYQASIHDQLNDIEQVELDELLLVPTNLDYRHPSLSISKEEIEKLSYIQPQTIGAASRIPGIKPSSILRLLHYIKSQNMNKAII</sequence>
<dbReference type="Gene3D" id="1.10.150.570">
    <property type="entry name" value="GidA associated domain, C-terminal subdomain"/>
    <property type="match status" value="1"/>
</dbReference>
<dbReference type="InterPro" id="IPR026904">
    <property type="entry name" value="MnmG_C"/>
</dbReference>
<comment type="cofactor">
    <cofactor evidence="1">
        <name>FAD</name>
        <dbReference type="ChEBI" id="CHEBI:57692"/>
    </cofactor>
</comment>
<dbReference type="GeneID" id="112687649"/>
<dbReference type="Pfam" id="PF21680">
    <property type="entry name" value="GIDA_C_1st"/>
    <property type="match status" value="1"/>
</dbReference>
<dbReference type="HAMAP" id="MF_00129">
    <property type="entry name" value="MnmG_GidA"/>
    <property type="match status" value="1"/>
</dbReference>
<dbReference type="InterPro" id="IPR004416">
    <property type="entry name" value="MnmG"/>
</dbReference>
<evidence type="ECO:0000256" key="4">
    <source>
        <dbReference type="ARBA" id="ARBA00022827"/>
    </source>
</evidence>
<dbReference type="InterPro" id="IPR040131">
    <property type="entry name" value="MnmG_N"/>
</dbReference>
<dbReference type="FunFam" id="1.10.150.570:FF:000001">
    <property type="entry name" value="tRNA uridine 5-carboxymethylaminomethyl modification enzyme MnmG"/>
    <property type="match status" value="1"/>
</dbReference>
<dbReference type="GO" id="GO:0050660">
    <property type="term" value="F:flavin adenine dinucleotide binding"/>
    <property type="evidence" value="ECO:0007669"/>
    <property type="project" value="InterPro"/>
</dbReference>
<reference evidence="7" key="1">
    <citation type="submission" date="2025-08" db="UniProtKB">
        <authorList>
            <consortium name="RefSeq"/>
        </authorList>
    </citation>
    <scope>IDENTIFICATION</scope>
    <source>
        <tissue evidence="7">Whole body</tissue>
    </source>
</reference>
<dbReference type="FunFam" id="3.50.50.60:FF:000002">
    <property type="entry name" value="tRNA uridine 5-carboxymethylaminomethyl modification enzyme MnmG"/>
    <property type="match status" value="1"/>
</dbReference>
<comment type="similarity">
    <text evidence="2">Belongs to the MnmG family.</text>
</comment>
<evidence type="ECO:0000256" key="1">
    <source>
        <dbReference type="ARBA" id="ARBA00001974"/>
    </source>
</evidence>
<evidence type="ECO:0000313" key="6">
    <source>
        <dbReference type="Proteomes" id="UP000694846"/>
    </source>
</evidence>
<dbReference type="RefSeq" id="XP_025416274.1">
    <property type="nucleotide sequence ID" value="XM_025560489.1"/>
</dbReference>
<dbReference type="SUPFAM" id="SSF51905">
    <property type="entry name" value="FAD/NAD(P)-binding domain"/>
    <property type="match status" value="1"/>
</dbReference>
<protein>
    <submittedName>
        <fullName evidence="7">Protein MTO1 homolog, mitochondrial isoform X1</fullName>
    </submittedName>
</protein>
<dbReference type="PANTHER" id="PTHR11806">
    <property type="entry name" value="GLUCOSE INHIBITED DIVISION PROTEIN A"/>
    <property type="match status" value="1"/>
</dbReference>
<evidence type="ECO:0000256" key="3">
    <source>
        <dbReference type="ARBA" id="ARBA00022630"/>
    </source>
</evidence>
<keyword evidence="4" id="KW-0274">FAD</keyword>
<organism evidence="6 7">
    <name type="scientific">Sipha flava</name>
    <name type="common">yellow sugarcane aphid</name>
    <dbReference type="NCBI Taxonomy" id="143950"/>
    <lineage>
        <taxon>Eukaryota</taxon>
        <taxon>Metazoa</taxon>
        <taxon>Ecdysozoa</taxon>
        <taxon>Arthropoda</taxon>
        <taxon>Hexapoda</taxon>
        <taxon>Insecta</taxon>
        <taxon>Pterygota</taxon>
        <taxon>Neoptera</taxon>
        <taxon>Paraneoptera</taxon>
        <taxon>Hemiptera</taxon>
        <taxon>Sternorrhyncha</taxon>
        <taxon>Aphidomorpha</taxon>
        <taxon>Aphidoidea</taxon>
        <taxon>Aphididae</taxon>
        <taxon>Sipha</taxon>
    </lineage>
</organism>
<accession>A0A8B8FZ77</accession>
<dbReference type="FunFam" id="3.50.50.60:FF:000082">
    <property type="entry name" value="protein MTO1 homolog, mitochondrial isoform X1"/>
    <property type="match status" value="1"/>
</dbReference>
<feature type="domain" description="tRNA uridine 5-carboxymethylaminomethyl modification enzyme C-terminal subdomain" evidence="5">
    <location>
        <begin position="574"/>
        <end position="646"/>
    </location>
</feature>